<dbReference type="Proteomes" id="UP000636479">
    <property type="component" value="Unassembled WGS sequence"/>
</dbReference>
<sequence length="1117" mass="125889">MPKAPWKAPDDIFEESSDGLRVRCKICHAEGKGRVGGWIKQLPIIGTERAKKKLKRSDSTRPYIATAFTAYEPRTHSVSAVRNEDLAMFPSPSGDLHDAMQIDDSEPAFELQRLMEVRADDVAAEAAAQAEEEALAGEDSIREGYRRLLTAAIARGELGMEEEEEGDLTDSDHEASDDDPLESEDSTVDPDEGNNNCFPYPNKTIMLLDVMDNLAVSNTIASEPQKIRTSLGNIFYINDIRATIARDFANPVVAQHIHLFPEDVSKGKPISETWQAERWKEYEPTQLTPMFSRGQRRFWVDELARRHDGSFVIPRSLVVRNGVLSTDAQTVTRSVDGCWHYNENAHIESFPVDELDWDFTLVIEMLAAEGDGALRWSSASSPAPPMPNPLRAKVAEDEDLVVVMADIFQDNTSGNVSKQWDKHLVTCVRNGNLPGRLLQQEFNVKFVSSSQHASCAEQFAAIRDIVKATEDDPIHCYNVHIRKKTVVILRPPSLPGDNPQQSEESSHIGCNGNYPCRKCNWGGSTIEKTSEDRCKHVQRLENQLALAVQGDLKSIKEQQTSTGTKDKLTQLWIDRTLAETPPVEVLHTVLLGVMKYIWHFMNTKQWSESDRCLLAIRLQSTDISGLTIPPIRAAYIIQYRNSLIGKHFKTLMQTLAFAVHDICSPEQFGLIKAAGDLGARLWIPEIDDMDIYLADLKIAIANLLDAFDAVDPLRILVKIKLHLLAHLPDNIRRLLCPESNRLSPSRDIATKFASIERVRHVLCGGTWYDARRNVWVHAGNAVLRLLHDDPVFQRHLGWAPPKPIQPGQTRLSSEKKQPPVMWSQTKSCLHWRVNLGDEPVANSQWRFALTIIAKNGDVIRSGSWVYASNAFGKPILGRVVEILVGAMTVVGIEQFVCTEQLHADLGWPVIRRPRGEDITRDGIDMTADKGDANQWCWEENDRNARKRLERSCWFGTQMMNILFSIWRAYTTLWSFAAFLPAHFTHLKPLHEDRWSFHNETAAKAKQLRMTNRDKAAEKRRAKAAEKKKQAEQAAAEADAEVEAAEKGSGEDIFDLVDPDEVPELVPEGESDVEEEEVPFVDDMEDRDYSPVKRQQIQGTATAPRRSARVPVERTRTY</sequence>
<dbReference type="GeneID" id="59345651"/>
<name>A0A8H6SRI0_9AGAR</name>
<keyword evidence="3" id="KW-1185">Reference proteome</keyword>
<dbReference type="AlphaFoldDB" id="A0A8H6SRI0"/>
<feature type="compositionally biased region" description="Basic and acidic residues" evidence="1">
    <location>
        <begin position="1010"/>
        <end position="1030"/>
    </location>
</feature>
<dbReference type="OrthoDB" id="2506088at2759"/>
<feature type="compositionally biased region" description="Acidic residues" evidence="1">
    <location>
        <begin position="159"/>
        <end position="192"/>
    </location>
</feature>
<feature type="compositionally biased region" description="Acidic residues" evidence="1">
    <location>
        <begin position="1051"/>
        <end position="1085"/>
    </location>
</feature>
<dbReference type="RefSeq" id="XP_037221056.1">
    <property type="nucleotide sequence ID" value="XM_037363135.1"/>
</dbReference>
<proteinExistence type="predicted"/>
<reference evidence="2" key="1">
    <citation type="submission" date="2020-05" db="EMBL/GenBank/DDBJ databases">
        <title>Mycena genomes resolve the evolution of fungal bioluminescence.</title>
        <authorList>
            <person name="Tsai I.J."/>
        </authorList>
    </citation>
    <scope>NUCLEOTIDE SEQUENCE</scope>
    <source>
        <strain evidence="2">171206Taipei</strain>
    </source>
</reference>
<accession>A0A8H6SRI0</accession>
<comment type="caution">
    <text evidence="2">The sequence shown here is derived from an EMBL/GenBank/DDBJ whole genome shotgun (WGS) entry which is preliminary data.</text>
</comment>
<evidence type="ECO:0000313" key="3">
    <source>
        <dbReference type="Proteomes" id="UP000636479"/>
    </source>
</evidence>
<feature type="region of interest" description="Disordered" evidence="1">
    <location>
        <begin position="1006"/>
        <end position="1117"/>
    </location>
</feature>
<evidence type="ECO:0000313" key="2">
    <source>
        <dbReference type="EMBL" id="KAF7304084.1"/>
    </source>
</evidence>
<dbReference type="EMBL" id="JACAZF010000005">
    <property type="protein sequence ID" value="KAF7304084.1"/>
    <property type="molecule type" value="Genomic_DNA"/>
</dbReference>
<dbReference type="PANTHER" id="PTHR31912:SF34">
    <property type="entry name" value="NOTOCHORD-RELATED PROTEIN"/>
    <property type="match status" value="1"/>
</dbReference>
<evidence type="ECO:0000256" key="1">
    <source>
        <dbReference type="SAM" id="MobiDB-lite"/>
    </source>
</evidence>
<gene>
    <name evidence="2" type="ORF">MIND_00639900</name>
</gene>
<organism evidence="2 3">
    <name type="scientific">Mycena indigotica</name>
    <dbReference type="NCBI Taxonomy" id="2126181"/>
    <lineage>
        <taxon>Eukaryota</taxon>
        <taxon>Fungi</taxon>
        <taxon>Dikarya</taxon>
        <taxon>Basidiomycota</taxon>
        <taxon>Agaricomycotina</taxon>
        <taxon>Agaricomycetes</taxon>
        <taxon>Agaricomycetidae</taxon>
        <taxon>Agaricales</taxon>
        <taxon>Marasmiineae</taxon>
        <taxon>Mycenaceae</taxon>
        <taxon>Mycena</taxon>
    </lineage>
</organism>
<protein>
    <submittedName>
        <fullName evidence="2">Uncharacterized protein</fullName>
    </submittedName>
</protein>
<dbReference type="PANTHER" id="PTHR31912">
    <property type="entry name" value="IP13529P"/>
    <property type="match status" value="1"/>
</dbReference>
<feature type="region of interest" description="Disordered" evidence="1">
    <location>
        <begin position="156"/>
        <end position="196"/>
    </location>
</feature>